<organism evidence="1 2">
    <name type="scientific">Vibrio cholerae</name>
    <dbReference type="NCBI Taxonomy" id="666"/>
    <lineage>
        <taxon>Bacteria</taxon>
        <taxon>Pseudomonadati</taxon>
        <taxon>Pseudomonadota</taxon>
        <taxon>Gammaproteobacteria</taxon>
        <taxon>Vibrionales</taxon>
        <taxon>Vibrionaceae</taxon>
        <taxon>Vibrio</taxon>
    </lineage>
</organism>
<proteinExistence type="predicted"/>
<reference evidence="1 2" key="1">
    <citation type="submission" date="2015-07" db="EMBL/GenBank/DDBJ databases">
        <authorList>
            <consortium name="Pathogen Informatics"/>
        </authorList>
    </citation>
    <scope>NUCLEOTIDE SEQUENCE [LARGE SCALE GENOMIC DNA]</scope>
    <source>
        <strain evidence="1 2">A325</strain>
    </source>
</reference>
<dbReference type="AlphaFoldDB" id="A0A655W148"/>
<evidence type="ECO:0000313" key="1">
    <source>
        <dbReference type="EMBL" id="CSB80788.1"/>
    </source>
</evidence>
<protein>
    <submittedName>
        <fullName evidence="1">Uncharacterized protein</fullName>
    </submittedName>
</protein>
<sequence>MTAGDIERDIQIRFAFTYHGKLALLTILAVIFNAHVGIIRESVGDDLAANSRNKLTNHWIINAQNRLAIKR</sequence>
<dbReference type="EMBL" id="CWQJ01000005">
    <property type="protein sequence ID" value="CSB80788.1"/>
    <property type="molecule type" value="Genomic_DNA"/>
</dbReference>
<accession>A0A655W148</accession>
<name>A0A655W148_VIBCL</name>
<dbReference type="Proteomes" id="UP000046067">
    <property type="component" value="Unassembled WGS sequence"/>
</dbReference>
<gene>
    <name evidence="1" type="ORF">ERS013201_00990</name>
</gene>
<evidence type="ECO:0000313" key="2">
    <source>
        <dbReference type="Proteomes" id="UP000046067"/>
    </source>
</evidence>